<dbReference type="GO" id="GO:0003677">
    <property type="term" value="F:DNA binding"/>
    <property type="evidence" value="ECO:0007669"/>
    <property type="project" value="UniProtKB-KW"/>
</dbReference>
<evidence type="ECO:0000256" key="12">
    <source>
        <dbReference type="ARBA" id="ARBA00022842"/>
    </source>
</evidence>
<proteinExistence type="predicted"/>
<dbReference type="Pfam" id="PF25597">
    <property type="entry name" value="SH3_retrovirus"/>
    <property type="match status" value="1"/>
</dbReference>
<keyword evidence="15" id="KW-0695">RNA-directed DNA polymerase</keyword>
<evidence type="ECO:0000256" key="15">
    <source>
        <dbReference type="ARBA" id="ARBA00022918"/>
    </source>
</evidence>
<evidence type="ECO:0000256" key="2">
    <source>
        <dbReference type="ARBA" id="ARBA00022578"/>
    </source>
</evidence>
<evidence type="ECO:0000256" key="13">
    <source>
        <dbReference type="ARBA" id="ARBA00022884"/>
    </source>
</evidence>
<evidence type="ECO:0000256" key="5">
    <source>
        <dbReference type="ARBA" id="ARBA00022695"/>
    </source>
</evidence>
<dbReference type="GO" id="GO:0015074">
    <property type="term" value="P:DNA integration"/>
    <property type="evidence" value="ECO:0007669"/>
    <property type="project" value="UniProtKB-KW"/>
</dbReference>
<dbReference type="InterPro" id="IPR057670">
    <property type="entry name" value="SH3_retrovirus"/>
</dbReference>
<comment type="function">
    <text evidence="1">The aspartyl protease (PR) mediates the proteolytic cleavages of the Gag and Gag-Pol polyproteins after assembly of the VLP.</text>
</comment>
<keyword evidence="16" id="KW-0239">DNA-directed DNA polymerase</keyword>
<dbReference type="PANTHER" id="PTHR42648:SF11">
    <property type="entry name" value="TRANSPOSON TY4-P GAG-POL POLYPROTEIN"/>
    <property type="match status" value="1"/>
</dbReference>
<keyword evidence="9" id="KW-0255">Endonuclease</keyword>
<accession>A0A1E1LNJ7</accession>
<evidence type="ECO:0000256" key="3">
    <source>
        <dbReference type="ARBA" id="ARBA00022612"/>
    </source>
</evidence>
<keyword evidence="24" id="KW-1185">Reference proteome</keyword>
<dbReference type="STRING" id="914237.A0A1E1LNJ7"/>
<evidence type="ECO:0000256" key="11">
    <source>
        <dbReference type="ARBA" id="ARBA00022840"/>
    </source>
</evidence>
<name>A0A1E1LNJ7_9HELO</name>
<keyword evidence="3" id="KW-1188">Viral release from host cell</keyword>
<keyword evidence="18" id="KW-0238">DNA-binding</keyword>
<dbReference type="PANTHER" id="PTHR42648">
    <property type="entry name" value="TRANSPOSASE, PUTATIVE-RELATED"/>
    <property type="match status" value="1"/>
</dbReference>
<evidence type="ECO:0000256" key="21">
    <source>
        <dbReference type="ARBA" id="ARBA00049244"/>
    </source>
</evidence>
<evidence type="ECO:0000256" key="9">
    <source>
        <dbReference type="ARBA" id="ARBA00022759"/>
    </source>
</evidence>
<keyword evidence="8" id="KW-0547">Nucleotide-binding</keyword>
<dbReference type="GO" id="GO:0006310">
    <property type="term" value="P:DNA recombination"/>
    <property type="evidence" value="ECO:0007669"/>
    <property type="project" value="UniProtKB-KW"/>
</dbReference>
<dbReference type="InParanoid" id="A0A1E1LNJ7"/>
<keyword evidence="16" id="KW-0808">Transferase</keyword>
<dbReference type="SUPFAM" id="SSF53098">
    <property type="entry name" value="Ribonuclease H-like"/>
    <property type="match status" value="1"/>
</dbReference>
<dbReference type="GO" id="GO:0008233">
    <property type="term" value="F:peptidase activity"/>
    <property type="evidence" value="ECO:0007669"/>
    <property type="project" value="UniProtKB-KW"/>
</dbReference>
<evidence type="ECO:0000256" key="1">
    <source>
        <dbReference type="ARBA" id="ARBA00002180"/>
    </source>
</evidence>
<dbReference type="EMBL" id="FJUW01000068">
    <property type="protein sequence ID" value="CZT12082.1"/>
    <property type="molecule type" value="Genomic_DNA"/>
</dbReference>
<evidence type="ECO:0000259" key="22">
    <source>
        <dbReference type="PROSITE" id="PS50994"/>
    </source>
</evidence>
<keyword evidence="4" id="KW-0645">Protease</keyword>
<dbReference type="GO" id="GO:0003964">
    <property type="term" value="F:RNA-directed DNA polymerase activity"/>
    <property type="evidence" value="ECO:0007669"/>
    <property type="project" value="UniProtKB-KW"/>
</dbReference>
<dbReference type="GO" id="GO:0005524">
    <property type="term" value="F:ATP binding"/>
    <property type="evidence" value="ECO:0007669"/>
    <property type="project" value="UniProtKB-KW"/>
</dbReference>
<dbReference type="AlphaFoldDB" id="A0A1E1LNJ7"/>
<dbReference type="GO" id="GO:0006508">
    <property type="term" value="P:proteolysis"/>
    <property type="evidence" value="ECO:0007669"/>
    <property type="project" value="UniProtKB-KW"/>
</dbReference>
<evidence type="ECO:0000256" key="18">
    <source>
        <dbReference type="ARBA" id="ARBA00023125"/>
    </source>
</evidence>
<dbReference type="Pfam" id="PF00665">
    <property type="entry name" value="rve"/>
    <property type="match status" value="1"/>
</dbReference>
<keyword evidence="19" id="KW-0233">DNA recombination</keyword>
<organism evidence="23 24">
    <name type="scientific">Rhynchosporium graminicola</name>
    <dbReference type="NCBI Taxonomy" id="2792576"/>
    <lineage>
        <taxon>Eukaryota</taxon>
        <taxon>Fungi</taxon>
        <taxon>Dikarya</taxon>
        <taxon>Ascomycota</taxon>
        <taxon>Pezizomycotina</taxon>
        <taxon>Leotiomycetes</taxon>
        <taxon>Helotiales</taxon>
        <taxon>Ploettnerulaceae</taxon>
        <taxon>Rhynchosporium</taxon>
    </lineage>
</organism>
<evidence type="ECO:0000256" key="10">
    <source>
        <dbReference type="ARBA" id="ARBA00022801"/>
    </source>
</evidence>
<keyword evidence="10" id="KW-0378">Hydrolase</keyword>
<dbReference type="Pfam" id="PF22936">
    <property type="entry name" value="Pol_BBD"/>
    <property type="match status" value="1"/>
</dbReference>
<keyword evidence="2" id="KW-0815">Transposition</keyword>
<dbReference type="GO" id="GO:0003887">
    <property type="term" value="F:DNA-directed DNA polymerase activity"/>
    <property type="evidence" value="ECO:0007669"/>
    <property type="project" value="UniProtKB-KW"/>
</dbReference>
<evidence type="ECO:0000313" key="23">
    <source>
        <dbReference type="EMBL" id="CZT12082.1"/>
    </source>
</evidence>
<dbReference type="InterPro" id="IPR001584">
    <property type="entry name" value="Integrase_cat-core"/>
</dbReference>
<keyword evidence="12" id="KW-0460">Magnesium</keyword>
<keyword evidence="11" id="KW-0067">ATP-binding</keyword>
<dbReference type="Gene3D" id="3.30.420.10">
    <property type="entry name" value="Ribonuclease H-like superfamily/Ribonuclease H"/>
    <property type="match status" value="1"/>
</dbReference>
<evidence type="ECO:0000256" key="8">
    <source>
        <dbReference type="ARBA" id="ARBA00022741"/>
    </source>
</evidence>
<dbReference type="InterPro" id="IPR054722">
    <property type="entry name" value="PolX-like_BBD"/>
</dbReference>
<keyword evidence="6" id="KW-0540">Nuclease</keyword>
<protein>
    <recommendedName>
        <fullName evidence="22">Integrase catalytic domain-containing protein</fullName>
    </recommendedName>
</protein>
<evidence type="ECO:0000256" key="7">
    <source>
        <dbReference type="ARBA" id="ARBA00022723"/>
    </source>
</evidence>
<keyword evidence="13" id="KW-0694">RNA-binding</keyword>
<feature type="domain" description="Integrase catalytic" evidence="22">
    <location>
        <begin position="190"/>
        <end position="297"/>
    </location>
</feature>
<keyword evidence="14" id="KW-0229">DNA integration</keyword>
<evidence type="ECO:0000256" key="19">
    <source>
        <dbReference type="ARBA" id="ARBA00023172"/>
    </source>
</evidence>
<evidence type="ECO:0000256" key="4">
    <source>
        <dbReference type="ARBA" id="ARBA00022670"/>
    </source>
</evidence>
<dbReference type="GO" id="GO:0046872">
    <property type="term" value="F:metal ion binding"/>
    <property type="evidence" value="ECO:0007669"/>
    <property type="project" value="UniProtKB-KW"/>
</dbReference>
<dbReference type="GO" id="GO:0003723">
    <property type="term" value="F:RNA binding"/>
    <property type="evidence" value="ECO:0007669"/>
    <property type="project" value="UniProtKB-KW"/>
</dbReference>
<dbReference type="PROSITE" id="PS50994">
    <property type="entry name" value="INTEGRASE"/>
    <property type="match status" value="1"/>
</dbReference>
<dbReference type="InterPro" id="IPR036397">
    <property type="entry name" value="RNaseH_sf"/>
</dbReference>
<comment type="catalytic activity">
    <reaction evidence="21">
        <text>DNA(n) + a 2'-deoxyribonucleoside 5'-triphosphate = DNA(n+1) + diphosphate</text>
        <dbReference type="Rhea" id="RHEA:22508"/>
        <dbReference type="Rhea" id="RHEA-COMP:17339"/>
        <dbReference type="Rhea" id="RHEA-COMP:17340"/>
        <dbReference type="ChEBI" id="CHEBI:33019"/>
        <dbReference type="ChEBI" id="CHEBI:61560"/>
        <dbReference type="ChEBI" id="CHEBI:173112"/>
        <dbReference type="EC" id="2.7.7.7"/>
    </reaction>
</comment>
<gene>
    <name evidence="23" type="ORF">RCO7_11759</name>
</gene>
<keyword evidence="17" id="KW-0917">Virion maturation</keyword>
<dbReference type="InterPro" id="IPR012337">
    <property type="entry name" value="RNaseH-like_sf"/>
</dbReference>
<keyword evidence="5" id="KW-0548">Nucleotidyltransferase</keyword>
<evidence type="ECO:0000256" key="17">
    <source>
        <dbReference type="ARBA" id="ARBA00023113"/>
    </source>
</evidence>
<dbReference type="GO" id="GO:0004519">
    <property type="term" value="F:endonuclease activity"/>
    <property type="evidence" value="ECO:0007669"/>
    <property type="project" value="UniProtKB-KW"/>
</dbReference>
<evidence type="ECO:0000313" key="24">
    <source>
        <dbReference type="Proteomes" id="UP000178129"/>
    </source>
</evidence>
<dbReference type="GO" id="GO:0005634">
    <property type="term" value="C:nucleus"/>
    <property type="evidence" value="ECO:0007669"/>
    <property type="project" value="UniProtKB-ARBA"/>
</dbReference>
<evidence type="ECO:0000256" key="16">
    <source>
        <dbReference type="ARBA" id="ARBA00022932"/>
    </source>
</evidence>
<dbReference type="Proteomes" id="UP000178129">
    <property type="component" value="Unassembled WGS sequence"/>
</dbReference>
<evidence type="ECO:0000256" key="20">
    <source>
        <dbReference type="ARBA" id="ARBA00048173"/>
    </source>
</evidence>
<reference evidence="24" key="1">
    <citation type="submission" date="2016-03" db="EMBL/GenBank/DDBJ databases">
        <authorList>
            <person name="Ploux O."/>
        </authorList>
    </citation>
    <scope>NUCLEOTIDE SEQUENCE [LARGE SCALE GENOMIC DNA]</scope>
    <source>
        <strain evidence="24">UK7</strain>
    </source>
</reference>
<keyword evidence="7" id="KW-0479">Metal-binding</keyword>
<dbReference type="GO" id="GO:0032196">
    <property type="term" value="P:transposition"/>
    <property type="evidence" value="ECO:0007669"/>
    <property type="project" value="UniProtKB-KW"/>
</dbReference>
<sequence>MSSFSSTSSSSSYSSIADQAYATIYNYRIVLDSGASEHYTPIKADYKPVSKKSITIANSDILPIIGRGDIPIITREGDRVLIKDVNYVPSLKTTLLSSKKLTNKDWKVTFNKKEVDVNHKLLEPVSFKVDSNKSSKLDLYYKRLLHTNKEFIYKTIEGSKGLKIQKGLDSSDCSACNSGKIHAISSTKPMSDTPPLTVFDIDIAGPFKIKGLKGERYFLTITCRGSRAIWVYALKHKADAYNTLIEWYNMITTQFKALKLDNAGEFKSNKWTIFCKDKGIICEYTSPYSPEQNAHIKNRSYNSVIKKSPFEVLFGKKLTLDYIRVLGSLTYVLINKRTNKFEDKSDRGILVGYESVNNFLVYIPEKRAIISSKNVLIKEYLTFKDEVISKEELESFDETLDDCETSDRSNRVISSLINTPKSDLSRAENSEKIDGETADNLLNEERVIEDTELDLFNDIAEEIPIVEIPKREVTLKTLVKIEGGNRPKNSIEEDTYTVESYYVSSTVQAIDKVQGVGARYNKGMYANAGKTDQGTGKLTKVLVTNPTRPLNQSLIVSFKTELYKVITKEI</sequence>
<evidence type="ECO:0000256" key="6">
    <source>
        <dbReference type="ARBA" id="ARBA00022722"/>
    </source>
</evidence>
<evidence type="ECO:0000256" key="14">
    <source>
        <dbReference type="ARBA" id="ARBA00022908"/>
    </source>
</evidence>
<dbReference type="InterPro" id="IPR039537">
    <property type="entry name" value="Retrotran_Ty1/copia-like"/>
</dbReference>
<comment type="catalytic activity">
    <reaction evidence="20">
        <text>DNA(n) + a 2'-deoxyribonucleoside 5'-triphosphate = DNA(n+1) + diphosphate</text>
        <dbReference type="Rhea" id="RHEA:22508"/>
        <dbReference type="Rhea" id="RHEA-COMP:17339"/>
        <dbReference type="Rhea" id="RHEA-COMP:17340"/>
        <dbReference type="ChEBI" id="CHEBI:33019"/>
        <dbReference type="ChEBI" id="CHEBI:61560"/>
        <dbReference type="ChEBI" id="CHEBI:173112"/>
        <dbReference type="EC" id="2.7.7.49"/>
    </reaction>
</comment>
<comment type="caution">
    <text evidence="23">The sequence shown here is derived from an EMBL/GenBank/DDBJ whole genome shotgun (WGS) entry which is preliminary data.</text>
</comment>